<protein>
    <submittedName>
        <fullName evidence="2">Uncharacterized protein</fullName>
    </submittedName>
</protein>
<gene>
    <name evidence="2" type="ORF">KIPB_008733</name>
</gene>
<comment type="caution">
    <text evidence="2">The sequence shown here is derived from an EMBL/GenBank/DDBJ whole genome shotgun (WGS) entry which is preliminary data.</text>
</comment>
<feature type="transmembrane region" description="Helical" evidence="1">
    <location>
        <begin position="307"/>
        <end position="327"/>
    </location>
</feature>
<keyword evidence="3" id="KW-1185">Reference proteome</keyword>
<evidence type="ECO:0000313" key="2">
    <source>
        <dbReference type="EMBL" id="GIQ86809.1"/>
    </source>
</evidence>
<sequence>MGFFGRHRGGALAASDMGFSNHLGRPLPSIIHASTPSLLYRIQYLFIPAFLMMTFFTPKAELLDFYSCVLVLFSLHTYRSMTPVVHKLSLYIGLFISCIPLSVLCLRPVLCMFCAPPIVVVLTRVASRSTLRLPDSVLLLQLLLLSCSVANRDLIVRVSPFVSAPQVCATLIAGGIGVIYLSSVFRSSFVISGFALYMAATLDGQCLEYAGPDSVPRALGAFPGLRSIYLILKSIFFSSGDIGSVLRVMTLWGGGSIALLGTIVVFTASPIPFLIPAGLANAVFRKGFHAWMAVVCVSGFDRHADSFLLCSGIFSLLFGFIEAMRLLPEVQHEVALAEAGPDRPLVYRMLSALGRHGEPGVTRHLYLLLACCLPVCVERVGGRADGMRWLGVASVVFGDAAAVIVPAVLVGCNRAPSTFASTVRVVCVPQRSSYATNSSLPVSCPLLHLLPGPPSATIALFGDKTIAGTVSNWVVTWVVLWGVGKYGILEATLVSMVTAVVESFSIADNILVPFPGGVTSLVYRAIKQALF</sequence>
<accession>A0A9K3D3U3</accession>
<dbReference type="AlphaFoldDB" id="A0A9K3D3U3"/>
<keyword evidence="1" id="KW-1133">Transmembrane helix</keyword>
<proteinExistence type="predicted"/>
<name>A0A9K3D3U3_9EUKA</name>
<reference evidence="2 3" key="1">
    <citation type="journal article" date="2018" name="PLoS ONE">
        <title>The draft genome of Kipferlia bialata reveals reductive genome evolution in fornicate parasites.</title>
        <authorList>
            <person name="Tanifuji G."/>
            <person name="Takabayashi S."/>
            <person name="Kume K."/>
            <person name="Takagi M."/>
            <person name="Nakayama T."/>
            <person name="Kamikawa R."/>
            <person name="Inagaki Y."/>
            <person name="Hashimoto T."/>
        </authorList>
    </citation>
    <scope>NUCLEOTIDE SEQUENCE [LARGE SCALE GENOMIC DNA]</scope>
    <source>
        <strain evidence="2">NY0173</strain>
    </source>
</reference>
<feature type="transmembrane region" description="Helical" evidence="1">
    <location>
        <begin position="167"/>
        <end position="198"/>
    </location>
</feature>
<feature type="transmembrane region" description="Helical" evidence="1">
    <location>
        <begin position="62"/>
        <end position="78"/>
    </location>
</feature>
<feature type="transmembrane region" description="Helical" evidence="1">
    <location>
        <begin position="90"/>
        <end position="118"/>
    </location>
</feature>
<keyword evidence="1" id="KW-0472">Membrane</keyword>
<evidence type="ECO:0000256" key="1">
    <source>
        <dbReference type="SAM" id="Phobius"/>
    </source>
</evidence>
<organism evidence="2 3">
    <name type="scientific">Kipferlia bialata</name>
    <dbReference type="NCBI Taxonomy" id="797122"/>
    <lineage>
        <taxon>Eukaryota</taxon>
        <taxon>Metamonada</taxon>
        <taxon>Carpediemonas-like organisms</taxon>
        <taxon>Kipferlia</taxon>
    </lineage>
</organism>
<dbReference type="Proteomes" id="UP000265618">
    <property type="component" value="Unassembled WGS sequence"/>
</dbReference>
<feature type="transmembrane region" description="Helical" evidence="1">
    <location>
        <begin position="249"/>
        <end position="271"/>
    </location>
</feature>
<feature type="transmembrane region" description="Helical" evidence="1">
    <location>
        <begin position="389"/>
        <end position="409"/>
    </location>
</feature>
<evidence type="ECO:0000313" key="3">
    <source>
        <dbReference type="Proteomes" id="UP000265618"/>
    </source>
</evidence>
<dbReference type="EMBL" id="BDIP01002778">
    <property type="protein sequence ID" value="GIQ86809.1"/>
    <property type="molecule type" value="Genomic_DNA"/>
</dbReference>
<keyword evidence="1" id="KW-0812">Transmembrane</keyword>